<evidence type="ECO:0000313" key="2">
    <source>
        <dbReference type="EMBL" id="CAA9476463.1"/>
    </source>
</evidence>
<dbReference type="EMBL" id="CADCVK010000193">
    <property type="protein sequence ID" value="CAA9476463.1"/>
    <property type="molecule type" value="Genomic_DNA"/>
</dbReference>
<organism evidence="2">
    <name type="scientific">uncultured Rubrobacteraceae bacterium</name>
    <dbReference type="NCBI Taxonomy" id="349277"/>
    <lineage>
        <taxon>Bacteria</taxon>
        <taxon>Bacillati</taxon>
        <taxon>Actinomycetota</taxon>
        <taxon>Rubrobacteria</taxon>
        <taxon>Rubrobacterales</taxon>
        <taxon>Rubrobacteraceae</taxon>
        <taxon>environmental samples</taxon>
    </lineage>
</organism>
<comment type="cofactor">
    <cofactor evidence="1">
        <name>Ni(2+)</name>
        <dbReference type="ChEBI" id="CHEBI:49786"/>
    </cofactor>
</comment>
<keyword evidence="1" id="KW-0533">Nickel</keyword>
<keyword evidence="1" id="KW-0479">Metal-binding</keyword>
<dbReference type="PANTHER" id="PTHR42958">
    <property type="entry name" value="HYDROGENASE-2 LARGE CHAIN"/>
    <property type="match status" value="1"/>
</dbReference>
<comment type="cofactor">
    <cofactor evidence="1">
        <name>Fe cation</name>
        <dbReference type="ChEBI" id="CHEBI:24875"/>
    </cofactor>
</comment>
<dbReference type="AlphaFoldDB" id="A0A6J4RKW5"/>
<reference evidence="2" key="1">
    <citation type="submission" date="2020-02" db="EMBL/GenBank/DDBJ databases">
        <authorList>
            <person name="Meier V. D."/>
        </authorList>
    </citation>
    <scope>NUCLEOTIDE SEQUENCE</scope>
    <source>
        <strain evidence="2">AVDCRST_MAG12</strain>
    </source>
</reference>
<gene>
    <name evidence="2" type="ORF">AVDCRST_MAG12-1206</name>
</gene>
<dbReference type="InterPro" id="IPR029014">
    <property type="entry name" value="NiFe-Hase_large"/>
</dbReference>
<protein>
    <submittedName>
        <fullName evidence="2">[Ni/Fe] hydrogenase, large subunit MSMEG_2719</fullName>
    </submittedName>
</protein>
<feature type="binding site" evidence="1">
    <location>
        <position position="121"/>
    </location>
    <ligand>
        <name>Ni(2+)</name>
        <dbReference type="ChEBI" id="CHEBI:49786"/>
    </ligand>
</feature>
<name>A0A6J4RKW5_9ACTN</name>
<feature type="binding site" evidence="1">
    <location>
        <position position="605"/>
    </location>
    <ligand>
        <name>Fe cation</name>
        <dbReference type="ChEBI" id="CHEBI:24875"/>
    </ligand>
</feature>
<dbReference type="InterPro" id="IPR050867">
    <property type="entry name" value="NiFe/NiFeSe_hydrgnase_LSU"/>
</dbReference>
<feature type="binding site" evidence="1">
    <location>
        <position position="549"/>
    </location>
    <ligand>
        <name>Fe cation</name>
        <dbReference type="ChEBI" id="CHEBI:24875"/>
    </ligand>
</feature>
<keyword evidence="1" id="KW-0460">Magnesium</keyword>
<feature type="binding site" evidence="1">
    <location>
        <position position="121"/>
    </location>
    <ligand>
        <name>Fe cation</name>
        <dbReference type="ChEBI" id="CHEBI:24875"/>
    </ligand>
</feature>
<sequence>MCFKNLPVEFDEGGRAYLREDVRDPYSTERSPDLNGGAVRTLTRDQIEDLLARNGHIEKKDFDPITRVAGALAFHSVVDMEERKVIESRSVATLFRGYEIIMMGRDPRDAIYITSRACGVCGNTHSGTSSLATEMAIGVKPPPMGIVLRNLLSVYEFLLDLPLHLFMLTGPDFSEHVIRKTNPELWERARRTEAPHANTHGYATLGEIMQDMNALTGSLYLEALHMTRVAKEAYVLIGGKFPHPQTLAPGGVSATVNISTMNEMYLRLQQFFDYSKKAAAIYDDIVDFFYDADPRYREVGRTPANLIDNGIWDDPEAYDATYENCNEWGEKRWATPGVIVNGELVTTKLQNVNLGLEEFIDHSFYEGWDGHKFATDPSGAPLSPYHPWNKETKPRPQAPNWREKYTWSTSPRWDRMPMDAEATARMWNTAVARLLPENPYIEATGHSLKMLLPESKLPELELEWHVPDVWNAFERNRGRAYCLAYTALVGLNVWRQGMELLKQGRDAVSTPFKIPQKGQHLGVGFWGAGRGYVSHHMMIEDGVVTNYQIVTPSTINASPRDPWGTPGMYETAVLNTPILENSEPGSFQGIDIQRTIRSFDPCMPCTTHVHTDEGVITREVNTCACGAEH</sequence>
<feature type="binding site" evidence="1">
    <location>
        <position position="608"/>
    </location>
    <ligand>
        <name>Mg(2+)</name>
        <dbReference type="ChEBI" id="CHEBI:18420"/>
    </ligand>
</feature>
<keyword evidence="1" id="KW-0408">Iron</keyword>
<dbReference type="PANTHER" id="PTHR42958:SF2">
    <property type="entry name" value="UPTAKE HYDROGENASE LARGE SUBUNIT"/>
    <property type="match status" value="1"/>
</dbReference>
<dbReference type="InterPro" id="IPR001501">
    <property type="entry name" value="Ni-dep_hyd_lsu"/>
</dbReference>
<feature type="binding site" evidence="1">
    <location>
        <position position="118"/>
    </location>
    <ligand>
        <name>Ni(2+)</name>
        <dbReference type="ChEBI" id="CHEBI:49786"/>
    </ligand>
</feature>
<evidence type="ECO:0000256" key="1">
    <source>
        <dbReference type="PIRSR" id="PIRSR601501-1"/>
    </source>
</evidence>
<proteinExistence type="predicted"/>
<dbReference type="GO" id="GO:0016151">
    <property type="term" value="F:nickel cation binding"/>
    <property type="evidence" value="ECO:0007669"/>
    <property type="project" value="InterPro"/>
</dbReference>
<dbReference type="Gene3D" id="1.10.645.10">
    <property type="entry name" value="Cytochrome-c3 Hydrogenase, chain B"/>
    <property type="match status" value="1"/>
</dbReference>
<dbReference type="Pfam" id="PF00374">
    <property type="entry name" value="NiFeSe_Hases"/>
    <property type="match status" value="2"/>
</dbReference>
<feature type="binding site" evidence="1">
    <location>
        <position position="602"/>
    </location>
    <ligand>
        <name>Ni(2+)</name>
        <dbReference type="ChEBI" id="CHEBI:49786"/>
    </ligand>
</feature>
<accession>A0A6J4RKW5</accession>
<dbReference type="SUPFAM" id="SSF56762">
    <property type="entry name" value="HydB/Nqo4-like"/>
    <property type="match status" value="1"/>
</dbReference>
<feature type="binding site" evidence="1">
    <location>
        <position position="99"/>
    </location>
    <ligand>
        <name>Mg(2+)</name>
        <dbReference type="ChEBI" id="CHEBI:18420"/>
    </ligand>
</feature>